<comment type="caution">
    <text evidence="3">The sequence shown here is derived from an EMBL/GenBank/DDBJ whole genome shotgun (WGS) entry which is preliminary data.</text>
</comment>
<feature type="domain" description="Putative zinc-finger" evidence="2">
    <location>
        <begin position="3"/>
        <end position="36"/>
    </location>
</feature>
<keyword evidence="1" id="KW-0812">Transmembrane</keyword>
<feature type="transmembrane region" description="Helical" evidence="1">
    <location>
        <begin position="96"/>
        <end position="117"/>
    </location>
</feature>
<organism evidence="3 4">
    <name type="scientific">Candidatus Fischerbacteria bacterium RBG_13_37_8</name>
    <dbReference type="NCBI Taxonomy" id="1817863"/>
    <lineage>
        <taxon>Bacteria</taxon>
        <taxon>Candidatus Fischeribacteriota</taxon>
    </lineage>
</organism>
<dbReference type="Pfam" id="PF13490">
    <property type="entry name" value="zf-HC2"/>
    <property type="match status" value="1"/>
</dbReference>
<dbReference type="InterPro" id="IPR027383">
    <property type="entry name" value="Znf_put"/>
</dbReference>
<dbReference type="Proteomes" id="UP000178943">
    <property type="component" value="Unassembled WGS sequence"/>
</dbReference>
<evidence type="ECO:0000313" key="3">
    <source>
        <dbReference type="EMBL" id="OGF59945.1"/>
    </source>
</evidence>
<reference evidence="3 4" key="1">
    <citation type="journal article" date="2016" name="Nat. Commun.">
        <title>Thousands of microbial genomes shed light on interconnected biogeochemical processes in an aquifer system.</title>
        <authorList>
            <person name="Anantharaman K."/>
            <person name="Brown C.T."/>
            <person name="Hug L.A."/>
            <person name="Sharon I."/>
            <person name="Castelle C.J."/>
            <person name="Probst A.J."/>
            <person name="Thomas B.C."/>
            <person name="Singh A."/>
            <person name="Wilkins M.J."/>
            <person name="Karaoz U."/>
            <person name="Brodie E.L."/>
            <person name="Williams K.H."/>
            <person name="Hubbard S.S."/>
            <person name="Banfield J.F."/>
        </authorList>
    </citation>
    <scope>NUCLEOTIDE SEQUENCE [LARGE SCALE GENOMIC DNA]</scope>
</reference>
<evidence type="ECO:0000313" key="4">
    <source>
        <dbReference type="Proteomes" id="UP000178943"/>
    </source>
</evidence>
<evidence type="ECO:0000256" key="1">
    <source>
        <dbReference type="SAM" id="Phobius"/>
    </source>
</evidence>
<evidence type="ECO:0000259" key="2">
    <source>
        <dbReference type="Pfam" id="PF13490"/>
    </source>
</evidence>
<keyword evidence="1" id="KW-0472">Membrane</keyword>
<accession>A0A1F5V976</accession>
<dbReference type="AlphaFoldDB" id="A0A1F5V976"/>
<sequence>MKCNKVQYFIPSFINGTLDEEKKNVIREHLLVCSGCKKYAEALQRQKTVIQQAVKNTPFSESIPEAIKAALSADQKKPFIFTLKRFSTALYHNSKVAIASAAIILLTITTVVVFFMMEKQTQGKLVNLSGQIVCVGCELKKKHNAPCDCGKSGHLYAIKTKEGEYLSFGCAKNIEDMHNAEMKGCIIDAVGYLYPDEHYVHIIAVNSIKKP</sequence>
<dbReference type="EMBL" id="MFGW01000205">
    <property type="protein sequence ID" value="OGF59945.1"/>
    <property type="molecule type" value="Genomic_DNA"/>
</dbReference>
<proteinExistence type="predicted"/>
<protein>
    <recommendedName>
        <fullName evidence="2">Putative zinc-finger domain-containing protein</fullName>
    </recommendedName>
</protein>
<name>A0A1F5V976_9BACT</name>
<keyword evidence="1" id="KW-1133">Transmembrane helix</keyword>
<gene>
    <name evidence="3" type="ORF">A2Y62_07815</name>
</gene>